<evidence type="ECO:0000256" key="1">
    <source>
        <dbReference type="SAM" id="Phobius"/>
    </source>
</evidence>
<name>A0A8S1IKK2_9CHLO</name>
<accession>A0A8S1IKK2</accession>
<feature type="transmembrane region" description="Helical" evidence="1">
    <location>
        <begin position="59"/>
        <end position="80"/>
    </location>
</feature>
<comment type="caution">
    <text evidence="2">The sequence shown here is derived from an EMBL/GenBank/DDBJ whole genome shotgun (WGS) entry which is preliminary data.</text>
</comment>
<sequence>MIMPFTLLWWPNPAVEAAFARRFAAKYFESADLLFRTVRASVIPVFLCVRLWQHGLGKHGLHALCCVALAAVVEWLGFGWQRDRLGRKRTTMAIVTRIVLLFSQVVDAASLPIVVQTPLSMLRFLFMQTGLLPMLLSTIGVPLLVKHHLVVSFASVVAMRVFMVGNMCAVAVSAAESGPMVIISWRIVNAILTGGAFEDKALPAPYDACRSVVTMSHFVLGMLVPSYVMWTVEYENRMRFVEGRREALTDVTMGRQMLLFVPVMVIVWLLMNIRVWM</sequence>
<keyword evidence="1" id="KW-0472">Membrane</keyword>
<feature type="transmembrane region" description="Helical" evidence="1">
    <location>
        <begin position="253"/>
        <end position="271"/>
    </location>
</feature>
<dbReference type="EMBL" id="CAJHUC010000329">
    <property type="protein sequence ID" value="CAD7695284.1"/>
    <property type="molecule type" value="Genomic_DNA"/>
</dbReference>
<keyword evidence="1" id="KW-0812">Transmembrane</keyword>
<dbReference type="AlphaFoldDB" id="A0A8S1IKK2"/>
<evidence type="ECO:0000313" key="2">
    <source>
        <dbReference type="EMBL" id="CAD7695284.1"/>
    </source>
</evidence>
<dbReference type="OrthoDB" id="578216at2759"/>
<reference evidence="2" key="1">
    <citation type="submission" date="2020-12" db="EMBL/GenBank/DDBJ databases">
        <authorList>
            <person name="Iha C."/>
        </authorList>
    </citation>
    <scope>NUCLEOTIDE SEQUENCE</scope>
</reference>
<proteinExistence type="predicted"/>
<organism evidence="2 3">
    <name type="scientific">Ostreobium quekettii</name>
    <dbReference type="NCBI Taxonomy" id="121088"/>
    <lineage>
        <taxon>Eukaryota</taxon>
        <taxon>Viridiplantae</taxon>
        <taxon>Chlorophyta</taxon>
        <taxon>core chlorophytes</taxon>
        <taxon>Ulvophyceae</taxon>
        <taxon>TCBD clade</taxon>
        <taxon>Bryopsidales</taxon>
        <taxon>Ostreobineae</taxon>
        <taxon>Ostreobiaceae</taxon>
        <taxon>Ostreobium</taxon>
    </lineage>
</organism>
<dbReference type="Proteomes" id="UP000708148">
    <property type="component" value="Unassembled WGS sequence"/>
</dbReference>
<feature type="transmembrane region" description="Helical" evidence="1">
    <location>
        <begin position="212"/>
        <end position="232"/>
    </location>
</feature>
<evidence type="ECO:0000313" key="3">
    <source>
        <dbReference type="Proteomes" id="UP000708148"/>
    </source>
</evidence>
<feature type="transmembrane region" description="Helical" evidence="1">
    <location>
        <begin position="92"/>
        <end position="115"/>
    </location>
</feature>
<gene>
    <name evidence="2" type="ORF">OSTQU699_LOCUS645</name>
</gene>
<keyword evidence="1" id="KW-1133">Transmembrane helix</keyword>
<protein>
    <submittedName>
        <fullName evidence="2">Uncharacterized protein</fullName>
    </submittedName>
</protein>
<keyword evidence="3" id="KW-1185">Reference proteome</keyword>
<feature type="transmembrane region" description="Helical" evidence="1">
    <location>
        <begin position="157"/>
        <end position="175"/>
    </location>
</feature>
<feature type="transmembrane region" description="Helical" evidence="1">
    <location>
        <begin position="121"/>
        <end position="145"/>
    </location>
</feature>